<gene>
    <name evidence="7" type="ORF">CJ198_04040</name>
</gene>
<dbReference type="Proteomes" id="UP000235703">
    <property type="component" value="Unassembled WGS sequence"/>
</dbReference>
<protein>
    <submittedName>
        <fullName evidence="7">Tyrosine recombinase</fullName>
    </submittedName>
</protein>
<dbReference type="RefSeq" id="WP_102161068.1">
    <property type="nucleotide sequence ID" value="NZ_PNFZ01000002.1"/>
</dbReference>
<evidence type="ECO:0000259" key="5">
    <source>
        <dbReference type="PROSITE" id="PS51898"/>
    </source>
</evidence>
<evidence type="ECO:0000313" key="8">
    <source>
        <dbReference type="Proteomes" id="UP000235703"/>
    </source>
</evidence>
<dbReference type="PROSITE" id="PS51900">
    <property type="entry name" value="CB"/>
    <property type="match status" value="1"/>
</dbReference>
<evidence type="ECO:0000256" key="1">
    <source>
        <dbReference type="ARBA" id="ARBA00008857"/>
    </source>
</evidence>
<sequence length="262" mass="29015">MTSPVLSEWVDWMTAQGLSERTIVERSAFVSRLGNPLTASRAALLAELGRPELSNSSRRTYRNHVKAFYTWAVDMGYLDTNPVDKLPNPRVPRSRQHTVSTVDVQRLARAPMRRRSRAMILLATYQGLRVHEIVKVRAEDVDLDLGTLTVAGKGGVIARLPLSDVIRELAGTMPAAGYWFPSGDGHMKANSASDTIGKAMRRAGVKGSAHSLRRYYGTQMLRRGANLRVVQELLRHAQLSTTALYTEIDESQMRSAIDSLAA</sequence>
<comment type="caution">
    <text evidence="7">The sequence shown here is derived from an EMBL/GenBank/DDBJ whole genome shotgun (WGS) entry which is preliminary data.</text>
</comment>
<dbReference type="GO" id="GO:0003677">
    <property type="term" value="F:DNA binding"/>
    <property type="evidence" value="ECO:0007669"/>
    <property type="project" value="UniProtKB-UniRule"/>
</dbReference>
<keyword evidence="2 4" id="KW-0238">DNA-binding</keyword>
<dbReference type="InterPro" id="IPR002104">
    <property type="entry name" value="Integrase_catalytic"/>
</dbReference>
<feature type="domain" description="Core-binding (CB)" evidence="6">
    <location>
        <begin position="1"/>
        <end position="73"/>
    </location>
</feature>
<dbReference type="PROSITE" id="PS51898">
    <property type="entry name" value="TYR_RECOMBINASE"/>
    <property type="match status" value="1"/>
</dbReference>
<dbReference type="SUPFAM" id="SSF56349">
    <property type="entry name" value="DNA breaking-rejoining enzymes"/>
    <property type="match status" value="1"/>
</dbReference>
<proteinExistence type="inferred from homology"/>
<reference evidence="7 8" key="1">
    <citation type="submission" date="2017-09" db="EMBL/GenBank/DDBJ databases">
        <title>Bacterial strain isolated from the female urinary microbiota.</title>
        <authorList>
            <person name="Thomas-White K."/>
            <person name="Kumar N."/>
            <person name="Forster S."/>
            <person name="Putonti C."/>
            <person name="Lawley T."/>
            <person name="Wolfe A.J."/>
        </authorList>
    </citation>
    <scope>NUCLEOTIDE SEQUENCE [LARGE SCALE GENOMIC DNA]</scope>
    <source>
        <strain evidence="7 8">UMB0680</strain>
    </source>
</reference>
<comment type="similarity">
    <text evidence="1">Belongs to the 'phage' integrase family.</text>
</comment>
<dbReference type="Gene3D" id="1.10.443.10">
    <property type="entry name" value="Intergrase catalytic core"/>
    <property type="match status" value="1"/>
</dbReference>
<dbReference type="Gene3D" id="1.10.150.130">
    <property type="match status" value="1"/>
</dbReference>
<dbReference type="InterPro" id="IPR044068">
    <property type="entry name" value="CB"/>
</dbReference>
<feature type="domain" description="Tyr recombinase" evidence="5">
    <location>
        <begin position="94"/>
        <end position="258"/>
    </location>
</feature>
<evidence type="ECO:0000256" key="4">
    <source>
        <dbReference type="PROSITE-ProRule" id="PRU01248"/>
    </source>
</evidence>
<dbReference type="AlphaFoldDB" id="A0A2N6PIK5"/>
<evidence type="ECO:0000256" key="2">
    <source>
        <dbReference type="ARBA" id="ARBA00023125"/>
    </source>
</evidence>
<evidence type="ECO:0000259" key="6">
    <source>
        <dbReference type="PROSITE" id="PS51900"/>
    </source>
</evidence>
<evidence type="ECO:0000313" key="7">
    <source>
        <dbReference type="EMBL" id="PMB98520.1"/>
    </source>
</evidence>
<dbReference type="InterPro" id="IPR050090">
    <property type="entry name" value="Tyrosine_recombinase_XerCD"/>
</dbReference>
<keyword evidence="8" id="KW-1185">Reference proteome</keyword>
<dbReference type="GO" id="GO:0015074">
    <property type="term" value="P:DNA integration"/>
    <property type="evidence" value="ECO:0007669"/>
    <property type="project" value="InterPro"/>
</dbReference>
<accession>A0A2N6PIK5</accession>
<keyword evidence="3" id="KW-0233">DNA recombination</keyword>
<dbReference type="InterPro" id="IPR013762">
    <property type="entry name" value="Integrase-like_cat_sf"/>
</dbReference>
<dbReference type="OrthoDB" id="1822491at2"/>
<dbReference type="Pfam" id="PF00589">
    <property type="entry name" value="Phage_integrase"/>
    <property type="match status" value="1"/>
</dbReference>
<evidence type="ECO:0000256" key="3">
    <source>
        <dbReference type="ARBA" id="ARBA00023172"/>
    </source>
</evidence>
<dbReference type="InterPro" id="IPR011010">
    <property type="entry name" value="DNA_brk_join_enz"/>
</dbReference>
<organism evidence="7 8">
    <name type="scientific">Brevibacterium luteolum</name>
    <dbReference type="NCBI Taxonomy" id="199591"/>
    <lineage>
        <taxon>Bacteria</taxon>
        <taxon>Bacillati</taxon>
        <taxon>Actinomycetota</taxon>
        <taxon>Actinomycetes</taxon>
        <taxon>Micrococcales</taxon>
        <taxon>Brevibacteriaceae</taxon>
        <taxon>Brevibacterium</taxon>
    </lineage>
</organism>
<name>A0A2N6PIK5_9MICO</name>
<dbReference type="PANTHER" id="PTHR30349">
    <property type="entry name" value="PHAGE INTEGRASE-RELATED"/>
    <property type="match status" value="1"/>
</dbReference>
<dbReference type="GO" id="GO:0006310">
    <property type="term" value="P:DNA recombination"/>
    <property type="evidence" value="ECO:0007669"/>
    <property type="project" value="UniProtKB-KW"/>
</dbReference>
<dbReference type="InterPro" id="IPR010998">
    <property type="entry name" value="Integrase_recombinase_N"/>
</dbReference>
<dbReference type="PANTHER" id="PTHR30349:SF64">
    <property type="entry name" value="PROPHAGE INTEGRASE INTD-RELATED"/>
    <property type="match status" value="1"/>
</dbReference>
<dbReference type="EMBL" id="PNFZ01000002">
    <property type="protein sequence ID" value="PMB98520.1"/>
    <property type="molecule type" value="Genomic_DNA"/>
</dbReference>